<dbReference type="GO" id="GO:0008443">
    <property type="term" value="F:phosphofructokinase activity"/>
    <property type="evidence" value="ECO:0007669"/>
    <property type="project" value="TreeGrafter"/>
</dbReference>
<dbReference type="NCBIfam" id="TIGR03168">
    <property type="entry name" value="1-PFK"/>
    <property type="match status" value="1"/>
</dbReference>
<keyword evidence="9" id="KW-1185">Reference proteome</keyword>
<dbReference type="InterPro" id="IPR029056">
    <property type="entry name" value="Ribokinase-like"/>
</dbReference>
<evidence type="ECO:0000256" key="5">
    <source>
        <dbReference type="ARBA" id="ARBA00022840"/>
    </source>
</evidence>
<dbReference type="AlphaFoldDB" id="A0A495X466"/>
<proteinExistence type="inferred from homology"/>
<evidence type="ECO:0000256" key="6">
    <source>
        <dbReference type="PIRNR" id="PIRNR000535"/>
    </source>
</evidence>
<keyword evidence="2 6" id="KW-0808">Transferase</keyword>
<dbReference type="SUPFAM" id="SSF53613">
    <property type="entry name" value="Ribokinase-like"/>
    <property type="match status" value="1"/>
</dbReference>
<dbReference type="EMBL" id="RBXR01000001">
    <property type="protein sequence ID" value="RKT68697.1"/>
    <property type="molecule type" value="Genomic_DNA"/>
</dbReference>
<evidence type="ECO:0000256" key="4">
    <source>
        <dbReference type="ARBA" id="ARBA00022777"/>
    </source>
</evidence>
<dbReference type="GO" id="GO:0005829">
    <property type="term" value="C:cytosol"/>
    <property type="evidence" value="ECO:0007669"/>
    <property type="project" value="TreeGrafter"/>
</dbReference>
<dbReference type="PROSITE" id="PS00583">
    <property type="entry name" value="PFKB_KINASES_1"/>
    <property type="match status" value="1"/>
</dbReference>
<dbReference type="Proteomes" id="UP000272729">
    <property type="component" value="Unassembled WGS sequence"/>
</dbReference>
<keyword evidence="3" id="KW-0547">Nucleotide-binding</keyword>
<dbReference type="PIRSF" id="PIRSF000535">
    <property type="entry name" value="1PFK/6PFK/LacC"/>
    <property type="match status" value="1"/>
</dbReference>
<dbReference type="Gene3D" id="3.40.1190.20">
    <property type="match status" value="1"/>
</dbReference>
<comment type="caution">
    <text evidence="8">The sequence shown here is derived from an EMBL/GenBank/DDBJ whole genome shotgun (WGS) entry which is preliminary data.</text>
</comment>
<accession>A0A495X466</accession>
<dbReference type="PANTHER" id="PTHR46566">
    <property type="entry name" value="1-PHOSPHOFRUCTOKINASE-RELATED"/>
    <property type="match status" value="1"/>
</dbReference>
<comment type="similarity">
    <text evidence="1">Belongs to the carbohydrate kinase PfkB family.</text>
</comment>
<feature type="domain" description="Carbohydrate kinase PfkB" evidence="7">
    <location>
        <begin position="12"/>
        <end position="281"/>
    </location>
</feature>
<protein>
    <submittedName>
        <fullName evidence="8">Tagatose 6-phosphate kinase</fullName>
    </submittedName>
</protein>
<dbReference type="OrthoDB" id="9801219at2"/>
<dbReference type="Pfam" id="PF00294">
    <property type="entry name" value="PfkB"/>
    <property type="match status" value="1"/>
</dbReference>
<sequence>MILTVTPNPALDVSYRVERLVPGTTHRVRSVRERAGGKGFNVSRVLHEMGIATLAVGPVGGVLGESLRADLVASELPHALLVVDAPTRMTVAVVDDEDATLFNEAGAALLDTEWDKLLDLVRGRLPEASALVCSGSLPQATPRDTCARVVAAARDAGVPVVVDTSGPALLAAAAAGADVLKPNAAELREVVDCADVVEGAERLRSLGAGAVVLSLGPEGMVAVTGEGRWRAVPPFPVRGNPTGAGDAAVAALANGLVEQSSWPMRLRAAVAWSAAAVAAPVAGSVDVPLLRKLHDQVRVETL</sequence>
<reference evidence="8 9" key="1">
    <citation type="submission" date="2018-10" db="EMBL/GenBank/DDBJ databases">
        <title>Sequencing the genomes of 1000 actinobacteria strains.</title>
        <authorList>
            <person name="Klenk H.-P."/>
        </authorList>
    </citation>
    <scope>NUCLEOTIDE SEQUENCE [LARGE SCALE GENOMIC DNA]</scope>
    <source>
        <strain evidence="8 9">DSM 43911</strain>
    </source>
</reference>
<evidence type="ECO:0000313" key="9">
    <source>
        <dbReference type="Proteomes" id="UP000272729"/>
    </source>
</evidence>
<dbReference type="InterPro" id="IPR011611">
    <property type="entry name" value="PfkB_dom"/>
</dbReference>
<dbReference type="PROSITE" id="PS00584">
    <property type="entry name" value="PFKB_KINASES_2"/>
    <property type="match status" value="1"/>
</dbReference>
<organism evidence="8 9">
    <name type="scientific">Saccharothrix variisporea</name>
    <dbReference type="NCBI Taxonomy" id="543527"/>
    <lineage>
        <taxon>Bacteria</taxon>
        <taxon>Bacillati</taxon>
        <taxon>Actinomycetota</taxon>
        <taxon>Actinomycetes</taxon>
        <taxon>Pseudonocardiales</taxon>
        <taxon>Pseudonocardiaceae</taxon>
        <taxon>Saccharothrix</taxon>
    </lineage>
</organism>
<gene>
    <name evidence="8" type="ORF">DFJ66_1890</name>
</gene>
<evidence type="ECO:0000259" key="7">
    <source>
        <dbReference type="Pfam" id="PF00294"/>
    </source>
</evidence>
<evidence type="ECO:0000256" key="3">
    <source>
        <dbReference type="ARBA" id="ARBA00022741"/>
    </source>
</evidence>
<evidence type="ECO:0000256" key="1">
    <source>
        <dbReference type="ARBA" id="ARBA00010688"/>
    </source>
</evidence>
<name>A0A495X466_9PSEU</name>
<keyword evidence="4 8" id="KW-0418">Kinase</keyword>
<dbReference type="GO" id="GO:0005524">
    <property type="term" value="F:ATP binding"/>
    <property type="evidence" value="ECO:0007669"/>
    <property type="project" value="UniProtKB-KW"/>
</dbReference>
<dbReference type="InterPro" id="IPR017583">
    <property type="entry name" value="Tagatose/fructose_Pkinase"/>
</dbReference>
<dbReference type="RefSeq" id="WP_121219893.1">
    <property type="nucleotide sequence ID" value="NZ_JBIUBA010000007.1"/>
</dbReference>
<evidence type="ECO:0000256" key="2">
    <source>
        <dbReference type="ARBA" id="ARBA00022679"/>
    </source>
</evidence>
<dbReference type="PANTHER" id="PTHR46566:SF5">
    <property type="entry name" value="1-PHOSPHOFRUCTOKINASE"/>
    <property type="match status" value="1"/>
</dbReference>
<keyword evidence="5" id="KW-0067">ATP-binding</keyword>
<evidence type="ECO:0000313" key="8">
    <source>
        <dbReference type="EMBL" id="RKT68697.1"/>
    </source>
</evidence>
<dbReference type="InterPro" id="IPR002173">
    <property type="entry name" value="Carboh/pur_kinase_PfkB_CS"/>
</dbReference>